<feature type="coiled-coil region" evidence="1">
    <location>
        <begin position="12"/>
        <end position="39"/>
    </location>
</feature>
<sequence length="212" mass="23947">MEELRSTEILDKEILEDTRKKAERILANSENECKKILSDVHNRVEKIRAEKKVFYDDKVASFAKDREAALPLEKQRYRVSFEQKAVSSAIDDFLAKLPKAEKVRLIGKLLERYAPVLSGHNIRIQVSGFALADMQKAAEQMLKKSKILECTEMSADTLNVLAASSGRTDGMLIETEDKSIKCRAVIGELTNELCDTYSYELAETLFGGRLPE</sequence>
<gene>
    <name evidence="2" type="ORF">HMPREF9194_00495</name>
</gene>
<protein>
    <recommendedName>
        <fullName evidence="4">V-type proton ATPase subunit E</fullName>
    </recommendedName>
</protein>
<evidence type="ECO:0008006" key="4">
    <source>
        <dbReference type="Google" id="ProtNLM"/>
    </source>
</evidence>
<comment type="caution">
    <text evidence="2">The sequence shown here is derived from an EMBL/GenBank/DDBJ whole genome shotgun (WGS) entry which is preliminary data.</text>
</comment>
<accession>S3KID6</accession>
<dbReference type="AlphaFoldDB" id="S3KID6"/>
<keyword evidence="1" id="KW-0175">Coiled coil</keyword>
<evidence type="ECO:0000313" key="2">
    <source>
        <dbReference type="EMBL" id="EPF32002.1"/>
    </source>
</evidence>
<dbReference type="RefSeq" id="WP_016524792.1">
    <property type="nucleotide sequence ID" value="NZ_KE332518.1"/>
</dbReference>
<keyword evidence="3" id="KW-1185">Reference proteome</keyword>
<dbReference type="OrthoDB" id="361972at2"/>
<dbReference type="EMBL" id="ATFF01000005">
    <property type="protein sequence ID" value="EPF32002.1"/>
    <property type="molecule type" value="Genomic_DNA"/>
</dbReference>
<reference evidence="2 3" key="1">
    <citation type="submission" date="2013-04" db="EMBL/GenBank/DDBJ databases">
        <title>The Genome Sequence of Treponema maltophilum ATCC 51939.</title>
        <authorList>
            <consortium name="The Broad Institute Genomics Platform"/>
            <person name="Earl A."/>
            <person name="Ward D."/>
            <person name="Feldgarden M."/>
            <person name="Gevers D."/>
            <person name="Leonetti C."/>
            <person name="Blanton J.M."/>
            <person name="Dewhirst F.E."/>
            <person name="Izard J."/>
            <person name="Walker B."/>
            <person name="Young S."/>
            <person name="Zeng Q."/>
            <person name="Gargeya S."/>
            <person name="Fitzgerald M."/>
            <person name="Haas B."/>
            <person name="Abouelleil A."/>
            <person name="Allen A.W."/>
            <person name="Alvarado L."/>
            <person name="Arachchi H.M."/>
            <person name="Berlin A.M."/>
            <person name="Chapman S.B."/>
            <person name="Gainer-Dewar J."/>
            <person name="Goldberg J."/>
            <person name="Griggs A."/>
            <person name="Gujja S."/>
            <person name="Hansen M."/>
            <person name="Howarth C."/>
            <person name="Imamovic A."/>
            <person name="Ireland A."/>
            <person name="Larimer J."/>
            <person name="McCowan C."/>
            <person name="Murphy C."/>
            <person name="Pearson M."/>
            <person name="Poon T.W."/>
            <person name="Priest M."/>
            <person name="Roberts A."/>
            <person name="Saif S."/>
            <person name="Shea T."/>
            <person name="Sisk P."/>
            <person name="Sykes S."/>
            <person name="Wortman J."/>
            <person name="Nusbaum C."/>
            <person name="Birren B."/>
        </authorList>
    </citation>
    <scope>NUCLEOTIDE SEQUENCE [LARGE SCALE GENOMIC DNA]</scope>
    <source>
        <strain evidence="2 3">ATCC 51939</strain>
    </source>
</reference>
<evidence type="ECO:0000256" key="1">
    <source>
        <dbReference type="SAM" id="Coils"/>
    </source>
</evidence>
<proteinExistence type="predicted"/>
<name>S3KID6_TREMA</name>
<organism evidence="2 3">
    <name type="scientific">Treponema maltophilum ATCC 51939</name>
    <dbReference type="NCBI Taxonomy" id="1125699"/>
    <lineage>
        <taxon>Bacteria</taxon>
        <taxon>Pseudomonadati</taxon>
        <taxon>Spirochaetota</taxon>
        <taxon>Spirochaetia</taxon>
        <taxon>Spirochaetales</taxon>
        <taxon>Treponemataceae</taxon>
        <taxon>Treponema</taxon>
    </lineage>
</organism>
<dbReference type="Gene3D" id="1.20.5.620">
    <property type="entry name" value="F1F0 ATP synthase subunit B, membrane domain"/>
    <property type="match status" value="1"/>
</dbReference>
<dbReference type="HOGENOM" id="CLU_1320395_0_0_12"/>
<dbReference type="Proteomes" id="UP000014541">
    <property type="component" value="Unassembled WGS sequence"/>
</dbReference>
<dbReference type="PATRIC" id="fig|1125699.3.peg.500"/>
<evidence type="ECO:0000313" key="3">
    <source>
        <dbReference type="Proteomes" id="UP000014541"/>
    </source>
</evidence>
<dbReference type="STRING" id="1125699.HMPREF9194_00495"/>
<dbReference type="eggNOG" id="ENOG50301BP">
    <property type="taxonomic scope" value="Bacteria"/>
</dbReference>